<dbReference type="Gene3D" id="3.30.300.20">
    <property type="match status" value="1"/>
</dbReference>
<dbReference type="InterPro" id="IPR031166">
    <property type="entry name" value="G_ENGA"/>
</dbReference>
<dbReference type="NCBIfam" id="TIGR00231">
    <property type="entry name" value="small_GTP"/>
    <property type="match status" value="2"/>
</dbReference>
<evidence type="ECO:0000313" key="12">
    <source>
        <dbReference type="EMBL" id="HGB14914.1"/>
    </source>
</evidence>
<dbReference type="PANTHER" id="PTHR43834">
    <property type="entry name" value="GTPASE DER"/>
    <property type="match status" value="1"/>
</dbReference>
<evidence type="ECO:0000256" key="5">
    <source>
        <dbReference type="ARBA" id="ARBA00022741"/>
    </source>
</evidence>
<dbReference type="NCBIfam" id="TIGR03594">
    <property type="entry name" value="GTPase_EngA"/>
    <property type="match status" value="1"/>
</dbReference>
<name>A0A7C3WR84_9BACT</name>
<dbReference type="CDD" id="cd01895">
    <property type="entry name" value="EngA2"/>
    <property type="match status" value="1"/>
</dbReference>
<comment type="function">
    <text evidence="8 10">GTPase that plays an essential role in the late steps of ribosome biogenesis.</text>
</comment>
<comment type="similarity">
    <text evidence="1 8 9 10">Belongs to the TRAFAC class TrmE-Era-EngA-EngB-Septin-like GTPase superfamily. EngA (Der) GTPase family.</text>
</comment>
<dbReference type="GO" id="GO:0043022">
    <property type="term" value="F:ribosome binding"/>
    <property type="evidence" value="ECO:0007669"/>
    <property type="project" value="TreeGrafter"/>
</dbReference>
<dbReference type="PIRSF" id="PIRSF006485">
    <property type="entry name" value="GTP-binding_EngA"/>
    <property type="match status" value="1"/>
</dbReference>
<feature type="domain" description="EngA-type G" evidence="11">
    <location>
        <begin position="182"/>
        <end position="355"/>
    </location>
</feature>
<dbReference type="Gene3D" id="3.40.50.300">
    <property type="entry name" value="P-loop containing nucleotide triphosphate hydrolases"/>
    <property type="match status" value="2"/>
</dbReference>
<dbReference type="GO" id="GO:0005525">
    <property type="term" value="F:GTP binding"/>
    <property type="evidence" value="ECO:0007669"/>
    <property type="project" value="UniProtKB-UniRule"/>
</dbReference>
<dbReference type="AlphaFoldDB" id="A0A7C3WR84"/>
<comment type="subunit">
    <text evidence="8">Associates with the 50S ribosomal subunit.</text>
</comment>
<dbReference type="InterPro" id="IPR016484">
    <property type="entry name" value="GTPase_Der"/>
</dbReference>
<protein>
    <recommendedName>
        <fullName evidence="2 8">GTPase Der</fullName>
    </recommendedName>
    <alternativeName>
        <fullName evidence="7 8">GTP-binding protein EngA</fullName>
    </alternativeName>
</protein>
<accession>A0A7C3WR84</accession>
<keyword evidence="6 8" id="KW-0342">GTP-binding</keyword>
<evidence type="ECO:0000256" key="6">
    <source>
        <dbReference type="ARBA" id="ARBA00023134"/>
    </source>
</evidence>
<feature type="binding site" evidence="8">
    <location>
        <begin position="188"/>
        <end position="195"/>
    </location>
    <ligand>
        <name>GTP</name>
        <dbReference type="ChEBI" id="CHEBI:37565"/>
        <label>2</label>
    </ligand>
</feature>
<feature type="binding site" evidence="8">
    <location>
        <begin position="16"/>
        <end position="23"/>
    </location>
    <ligand>
        <name>GTP</name>
        <dbReference type="ChEBI" id="CHEBI:37565"/>
        <label>1</label>
    </ligand>
</feature>
<dbReference type="CDD" id="cd01894">
    <property type="entry name" value="EngA1"/>
    <property type="match status" value="1"/>
</dbReference>
<evidence type="ECO:0000256" key="9">
    <source>
        <dbReference type="PROSITE-ProRule" id="PRU01049"/>
    </source>
</evidence>
<feature type="binding site" evidence="8">
    <location>
        <begin position="125"/>
        <end position="128"/>
    </location>
    <ligand>
        <name>GTP</name>
        <dbReference type="ChEBI" id="CHEBI:37565"/>
        <label>1</label>
    </ligand>
</feature>
<dbReference type="PROSITE" id="PS51712">
    <property type="entry name" value="G_ENGA"/>
    <property type="match status" value="2"/>
</dbReference>
<feature type="binding site" evidence="8">
    <location>
        <begin position="63"/>
        <end position="67"/>
    </location>
    <ligand>
        <name>GTP</name>
        <dbReference type="ChEBI" id="CHEBI:37565"/>
        <label>1</label>
    </ligand>
</feature>
<evidence type="ECO:0000256" key="3">
    <source>
        <dbReference type="ARBA" id="ARBA00022517"/>
    </source>
</evidence>
<organism evidence="12">
    <name type="scientific">Desulfobacca acetoxidans</name>
    <dbReference type="NCBI Taxonomy" id="60893"/>
    <lineage>
        <taxon>Bacteria</taxon>
        <taxon>Pseudomonadati</taxon>
        <taxon>Thermodesulfobacteriota</taxon>
        <taxon>Desulfobaccia</taxon>
        <taxon>Desulfobaccales</taxon>
        <taxon>Desulfobaccaceae</taxon>
        <taxon>Desulfobacca</taxon>
    </lineage>
</organism>
<dbReference type="InterPro" id="IPR032859">
    <property type="entry name" value="KH_dom-like"/>
</dbReference>
<dbReference type="HAMAP" id="MF_00195">
    <property type="entry name" value="GTPase_Der"/>
    <property type="match status" value="1"/>
</dbReference>
<dbReference type="InterPro" id="IPR015946">
    <property type="entry name" value="KH_dom-like_a/b"/>
</dbReference>
<dbReference type="SUPFAM" id="SSF52540">
    <property type="entry name" value="P-loop containing nucleoside triphosphate hydrolases"/>
    <property type="match status" value="2"/>
</dbReference>
<dbReference type="PRINTS" id="PR00326">
    <property type="entry name" value="GTP1OBG"/>
</dbReference>
<dbReference type="Pfam" id="PF14714">
    <property type="entry name" value="KH_dom-like"/>
    <property type="match status" value="1"/>
</dbReference>
<evidence type="ECO:0000256" key="4">
    <source>
        <dbReference type="ARBA" id="ARBA00022737"/>
    </source>
</evidence>
<comment type="caution">
    <text evidence="12">The sequence shown here is derived from an EMBL/GenBank/DDBJ whole genome shotgun (WGS) entry which is preliminary data.</text>
</comment>
<evidence type="ECO:0000256" key="2">
    <source>
        <dbReference type="ARBA" id="ARBA00020953"/>
    </source>
</evidence>
<dbReference type="FunFam" id="3.40.50.300:FF:000040">
    <property type="entry name" value="GTPase Der"/>
    <property type="match status" value="1"/>
</dbReference>
<dbReference type="InterPro" id="IPR027417">
    <property type="entry name" value="P-loop_NTPase"/>
</dbReference>
<sequence>MPSPARPALPLVAIIGRANVGKSTLFNCLTQSSRALVDDWPGVTRDRLFGTVTWDGHSFLLADTGGLTGGDDELGELVRRQAEAAVAEADVILLVMDGKTGPQPGDEKVVEYLRTTGKPVLLVVNKIDHPGREANLADFYRFGLAPLYPVSAAHKIGLSTLLNDLIRYLPPTVEAPEEEAVIRVAVVGRPNVGKSSFINRILGEERLIVSPQPGTTRDVIDTPFSYQGQDYLLIDTAGLRRHSKMSPGLEKYMALKAVRAVQRCHVAVLLLDAQEGLTQQDLRIAGLIRDEGRGCLVGINKWDLLEAEARPRVLNQVTAGLDFMSYAPILPLSVKTGHNIAKVFPLINEIHAQSGHRAGTRELNLLLKEITARVHPPLFHHRPIKFFYLTQPETHPPTFVAFVNHPEGVPDSYRRYLIKQLRQGLGIPYAPIRLFLKKRRRGTKSG</sequence>
<dbReference type="GO" id="GO:0042254">
    <property type="term" value="P:ribosome biogenesis"/>
    <property type="evidence" value="ECO:0007669"/>
    <property type="project" value="UniProtKB-KW"/>
</dbReference>
<gene>
    <name evidence="8 12" type="primary">der</name>
    <name evidence="12" type="ORF">ENV62_06745</name>
</gene>
<evidence type="ECO:0000256" key="10">
    <source>
        <dbReference type="RuleBase" id="RU004481"/>
    </source>
</evidence>
<keyword evidence="4 10" id="KW-0677">Repeat</keyword>
<feature type="binding site" evidence="8">
    <location>
        <begin position="300"/>
        <end position="303"/>
    </location>
    <ligand>
        <name>GTP</name>
        <dbReference type="ChEBI" id="CHEBI:37565"/>
        <label>2</label>
    </ligand>
</feature>
<evidence type="ECO:0000259" key="11">
    <source>
        <dbReference type="PROSITE" id="PS51712"/>
    </source>
</evidence>
<dbReference type="InterPro" id="IPR006073">
    <property type="entry name" value="GTP-bd"/>
</dbReference>
<evidence type="ECO:0000256" key="8">
    <source>
        <dbReference type="HAMAP-Rule" id="MF_00195"/>
    </source>
</evidence>
<keyword evidence="3 8" id="KW-0690">Ribosome biogenesis</keyword>
<reference evidence="12" key="1">
    <citation type="journal article" date="2020" name="mSystems">
        <title>Genome- and Community-Level Interaction Insights into Carbon Utilization and Element Cycling Functions of Hydrothermarchaeota in Hydrothermal Sediment.</title>
        <authorList>
            <person name="Zhou Z."/>
            <person name="Liu Y."/>
            <person name="Xu W."/>
            <person name="Pan J."/>
            <person name="Luo Z.H."/>
            <person name="Li M."/>
        </authorList>
    </citation>
    <scope>NUCLEOTIDE SEQUENCE [LARGE SCALE GENOMIC DNA]</scope>
    <source>
        <strain evidence="12">SpSt-776</strain>
    </source>
</reference>
<dbReference type="InterPro" id="IPR005225">
    <property type="entry name" value="Small_GTP-bd"/>
</dbReference>
<feature type="binding site" evidence="8">
    <location>
        <begin position="235"/>
        <end position="239"/>
    </location>
    <ligand>
        <name>GTP</name>
        <dbReference type="ChEBI" id="CHEBI:37565"/>
        <label>2</label>
    </ligand>
</feature>
<dbReference type="Pfam" id="PF01926">
    <property type="entry name" value="MMR_HSR1"/>
    <property type="match status" value="2"/>
</dbReference>
<evidence type="ECO:0000256" key="7">
    <source>
        <dbReference type="ARBA" id="ARBA00032345"/>
    </source>
</evidence>
<proteinExistence type="inferred from homology"/>
<dbReference type="PANTHER" id="PTHR43834:SF6">
    <property type="entry name" value="GTPASE DER"/>
    <property type="match status" value="1"/>
</dbReference>
<feature type="domain" description="EngA-type G" evidence="11">
    <location>
        <begin position="10"/>
        <end position="173"/>
    </location>
</feature>
<evidence type="ECO:0000256" key="1">
    <source>
        <dbReference type="ARBA" id="ARBA00008279"/>
    </source>
</evidence>
<dbReference type="EMBL" id="DTHB01000046">
    <property type="protein sequence ID" value="HGB14914.1"/>
    <property type="molecule type" value="Genomic_DNA"/>
</dbReference>
<keyword evidence="5 8" id="KW-0547">Nucleotide-binding</keyword>